<dbReference type="Pfam" id="PF20046">
    <property type="entry name" value="DUF6448"/>
    <property type="match status" value="1"/>
</dbReference>
<dbReference type="RefSeq" id="WP_214056579.1">
    <property type="nucleotide sequence ID" value="NZ_BAAAHS010000214.1"/>
</dbReference>
<keyword evidence="1" id="KW-0732">Signal</keyword>
<organism evidence="2 3">
    <name type="scientific">Nocardioides aquaticus</name>
    <dbReference type="NCBI Taxonomy" id="160826"/>
    <lineage>
        <taxon>Bacteria</taxon>
        <taxon>Bacillati</taxon>
        <taxon>Actinomycetota</taxon>
        <taxon>Actinomycetes</taxon>
        <taxon>Propionibacteriales</taxon>
        <taxon>Nocardioidaceae</taxon>
        <taxon>Nocardioides</taxon>
    </lineage>
</organism>
<protein>
    <recommendedName>
        <fullName evidence="4">Peptidoglycan-binding protein</fullName>
    </recommendedName>
</protein>
<feature type="signal peptide" evidence="1">
    <location>
        <begin position="1"/>
        <end position="27"/>
    </location>
</feature>
<evidence type="ECO:0008006" key="4">
    <source>
        <dbReference type="Google" id="ProtNLM"/>
    </source>
</evidence>
<proteinExistence type="predicted"/>
<name>A0ABX8ELB2_9ACTN</name>
<dbReference type="EMBL" id="CP075371">
    <property type="protein sequence ID" value="QVT81161.1"/>
    <property type="molecule type" value="Genomic_DNA"/>
</dbReference>
<feature type="chain" id="PRO_5045384150" description="Peptidoglycan-binding protein" evidence="1">
    <location>
        <begin position="28"/>
        <end position="200"/>
    </location>
</feature>
<accession>A0ABX8ELB2</accession>
<sequence length="200" mass="21715">MQIVPTLAASAAAMALAVLLHPQRASAHCDTMDGPTAQDGQTALDTRNPSVALKWVGPESASELSAVFERSLAARELGGAAREVADRWFLENLIRLHRAGEGVAFTGLKPTGTPVDERVAAADRSIADGDLRALVGQVPSDRRPELTRRFATLLERQHYDIDDVDAGRAYIEAYVRFFKFAEGEDHDLPGTGTAHHHHEE</sequence>
<evidence type="ECO:0000313" key="2">
    <source>
        <dbReference type="EMBL" id="QVT81161.1"/>
    </source>
</evidence>
<dbReference type="InterPro" id="IPR045613">
    <property type="entry name" value="DUF6448"/>
</dbReference>
<gene>
    <name evidence="2" type="ORF">ENKNEFLB_03569</name>
</gene>
<evidence type="ECO:0000313" key="3">
    <source>
        <dbReference type="Proteomes" id="UP000679307"/>
    </source>
</evidence>
<dbReference type="Proteomes" id="UP000679307">
    <property type="component" value="Chromosome"/>
</dbReference>
<evidence type="ECO:0000256" key="1">
    <source>
        <dbReference type="SAM" id="SignalP"/>
    </source>
</evidence>
<keyword evidence="3" id="KW-1185">Reference proteome</keyword>
<reference evidence="2 3" key="1">
    <citation type="submission" date="2021-05" db="EMBL/GenBank/DDBJ databases">
        <title>Complete genome of Nocardioides aquaticus KCTC 9944T isolated from meromictic and hypersaline Ekho Lake, Antarctica.</title>
        <authorList>
            <person name="Hwang K."/>
            <person name="Kim K.M."/>
            <person name="Choe H."/>
        </authorList>
    </citation>
    <scope>NUCLEOTIDE SEQUENCE [LARGE SCALE GENOMIC DNA]</scope>
    <source>
        <strain evidence="2 3">KCTC 9944</strain>
    </source>
</reference>